<dbReference type="EMBL" id="CAJNOQ010017614">
    <property type="protein sequence ID" value="CAF1402773.1"/>
    <property type="molecule type" value="Genomic_DNA"/>
</dbReference>
<dbReference type="Proteomes" id="UP000682733">
    <property type="component" value="Unassembled WGS sequence"/>
</dbReference>
<keyword evidence="1" id="KW-0175">Coiled coil</keyword>
<feature type="compositionally biased region" description="Acidic residues" evidence="2">
    <location>
        <begin position="23"/>
        <end position="33"/>
    </location>
</feature>
<comment type="caution">
    <text evidence="4">The sequence shown here is derived from an EMBL/GenBank/DDBJ whole genome shotgun (WGS) entry which is preliminary data.</text>
</comment>
<evidence type="ECO:0000313" key="5">
    <source>
        <dbReference type="EMBL" id="CAF4063572.1"/>
    </source>
</evidence>
<name>A0A815LFV9_9BILA</name>
<evidence type="ECO:0000256" key="2">
    <source>
        <dbReference type="SAM" id="MobiDB-lite"/>
    </source>
</evidence>
<evidence type="ECO:0000313" key="3">
    <source>
        <dbReference type="EMBL" id="CAF1256692.1"/>
    </source>
</evidence>
<accession>A0A815LFV9</accession>
<dbReference type="AlphaFoldDB" id="A0A815LFV9"/>
<evidence type="ECO:0000313" key="6">
    <source>
        <dbReference type="EMBL" id="CAF4295805.1"/>
    </source>
</evidence>
<sequence>MSAPKCRASKCVEASDSSYSSSDSDDNDEEDSSVEIIESNNVHRPLAAETIVKIDNDEADFFTIIPTIKETTDVLEKSSRQDRAKERVRNIFKRFHTKKRKTPKVKNPNNDWQQELAQSLSSMQAELNNILTGLDELDTNATLVTDMTQDSSNPVNGQQAFQERQLAKLELMRVQYMINPPSLLTFQQKSSPYPYMDIREPTFGRLTHSHTIMGLEQHGLIQHKPSRSLKRRSQRSIDKLRTEIHNLYEDFHGRTKNREEISSVLVQNYRLNLEKTLKEFREEMNEYHYQNADELMNNKNIKIDNKSISQIHADLSKKNKEKIIMEDYRNKLRSMNGTFESKHEFITQPFIPSKVRTELRKTPVTDDIAYFKVEDLHDSFRRLSIEAREWFDTDPTWKGYEYESFKDKSDENIPEIQLTDARTKEKDITDDETRNKLLVDNISNLATNLSQTIVNDAIKEVSNITSIEQESNSVKFDRRPSFSNQLFSALSVLKKNDEEAIVSDDDDEEFLDIDNDQFQSMPP</sequence>
<evidence type="ECO:0000313" key="7">
    <source>
        <dbReference type="Proteomes" id="UP000663829"/>
    </source>
</evidence>
<feature type="region of interest" description="Disordered" evidence="2">
    <location>
        <begin position="1"/>
        <end position="40"/>
    </location>
</feature>
<keyword evidence="7" id="KW-1185">Reference proteome</keyword>
<dbReference type="EMBL" id="CAJOBC010083036">
    <property type="protein sequence ID" value="CAF4295805.1"/>
    <property type="molecule type" value="Genomic_DNA"/>
</dbReference>
<evidence type="ECO:0000313" key="4">
    <source>
        <dbReference type="EMBL" id="CAF1402773.1"/>
    </source>
</evidence>
<feature type="coiled-coil region" evidence="1">
    <location>
        <begin position="230"/>
        <end position="290"/>
    </location>
</feature>
<dbReference type="OrthoDB" id="10060958at2759"/>
<dbReference type="Proteomes" id="UP000663829">
    <property type="component" value="Unassembled WGS sequence"/>
</dbReference>
<dbReference type="EMBL" id="CAJOBA010038601">
    <property type="protein sequence ID" value="CAF4063572.1"/>
    <property type="molecule type" value="Genomic_DNA"/>
</dbReference>
<protein>
    <submittedName>
        <fullName evidence="4">Uncharacterized protein</fullName>
    </submittedName>
</protein>
<dbReference type="Proteomes" id="UP000681722">
    <property type="component" value="Unassembled WGS sequence"/>
</dbReference>
<gene>
    <name evidence="4" type="ORF">GPM918_LOCUS33312</name>
    <name evidence="3" type="ORF">OVA965_LOCUS26529</name>
    <name evidence="6" type="ORF">SRO942_LOCUS33995</name>
    <name evidence="5" type="ORF">TMI583_LOCUS27267</name>
</gene>
<evidence type="ECO:0000256" key="1">
    <source>
        <dbReference type="SAM" id="Coils"/>
    </source>
</evidence>
<dbReference type="EMBL" id="CAJNOK010017050">
    <property type="protein sequence ID" value="CAF1256692.1"/>
    <property type="molecule type" value="Genomic_DNA"/>
</dbReference>
<dbReference type="Proteomes" id="UP000677228">
    <property type="component" value="Unassembled WGS sequence"/>
</dbReference>
<reference evidence="4" key="1">
    <citation type="submission" date="2021-02" db="EMBL/GenBank/DDBJ databases">
        <authorList>
            <person name="Nowell W R."/>
        </authorList>
    </citation>
    <scope>NUCLEOTIDE SEQUENCE</scope>
</reference>
<proteinExistence type="predicted"/>
<organism evidence="4 7">
    <name type="scientific">Didymodactylos carnosus</name>
    <dbReference type="NCBI Taxonomy" id="1234261"/>
    <lineage>
        <taxon>Eukaryota</taxon>
        <taxon>Metazoa</taxon>
        <taxon>Spiralia</taxon>
        <taxon>Gnathifera</taxon>
        <taxon>Rotifera</taxon>
        <taxon>Eurotatoria</taxon>
        <taxon>Bdelloidea</taxon>
        <taxon>Philodinida</taxon>
        <taxon>Philodinidae</taxon>
        <taxon>Didymodactylos</taxon>
    </lineage>
</organism>